<name>A0A8E7B4S1_9EURY</name>
<proteinExistence type="predicted"/>
<dbReference type="RefSeq" id="WP_214421182.1">
    <property type="nucleotide sequence ID" value="NZ_CP075546.1"/>
</dbReference>
<organism evidence="1 2">
    <name type="scientific">Methanospirillum purgamenti</name>
    <dbReference type="NCBI Taxonomy" id="2834276"/>
    <lineage>
        <taxon>Archaea</taxon>
        <taxon>Methanobacteriati</taxon>
        <taxon>Methanobacteriota</taxon>
        <taxon>Stenosarchaea group</taxon>
        <taxon>Methanomicrobia</taxon>
        <taxon>Methanomicrobiales</taxon>
        <taxon>Methanospirillaceae</taxon>
        <taxon>Methanospirillum</taxon>
    </lineage>
</organism>
<dbReference type="GeneID" id="65097118"/>
<dbReference type="EMBL" id="CP075546">
    <property type="protein sequence ID" value="QVV90411.1"/>
    <property type="molecule type" value="Genomic_DNA"/>
</dbReference>
<gene>
    <name evidence="1" type="ORF">KHC33_08000</name>
</gene>
<reference evidence="1 2" key="1">
    <citation type="submission" date="2021-05" db="EMBL/GenBank/DDBJ databases">
        <title>A novel Methanospirillum isolate from a pyrite-forming mixed culture.</title>
        <authorList>
            <person name="Bunk B."/>
            <person name="Sproer C."/>
            <person name="Spring S."/>
            <person name="Pester M."/>
        </authorList>
    </citation>
    <scope>NUCLEOTIDE SEQUENCE [LARGE SCALE GENOMIC DNA]</scope>
    <source>
        <strain evidence="1 2">J.3.6.1-F.2.7.3</strain>
    </source>
</reference>
<dbReference type="Proteomes" id="UP000680656">
    <property type="component" value="Chromosome"/>
</dbReference>
<evidence type="ECO:0000313" key="1">
    <source>
        <dbReference type="EMBL" id="QVV90411.1"/>
    </source>
</evidence>
<dbReference type="KEGG" id="mrtj:KHC33_08000"/>
<dbReference type="AlphaFoldDB" id="A0A8E7B4S1"/>
<evidence type="ECO:0000313" key="2">
    <source>
        <dbReference type="Proteomes" id="UP000680656"/>
    </source>
</evidence>
<protein>
    <submittedName>
        <fullName evidence="1">Uncharacterized protein</fullName>
    </submittedName>
</protein>
<keyword evidence="2" id="KW-1185">Reference proteome</keyword>
<sequence length="171" mass="18210">MSKQLFNRFIIISVIFSGVIIGFASAGSSVGSNPGYGSLPTSFEWEGDKLLNGEDAGSMFENTESKASKILDEAEAAGMVLYSTGASVNNSTSSNQTVANQTNTTEINDILSGYASVGDIIKAKDWAALDRYTTGIQANKEIEDSSLSLENRNNNWEALFTEPQVVSCGPC</sequence>
<accession>A0A8E7B4S1</accession>